<comment type="caution">
    <text evidence="1">The sequence shown here is derived from an EMBL/GenBank/DDBJ whole genome shotgun (WGS) entry which is preliminary data.</text>
</comment>
<evidence type="ECO:0000313" key="2">
    <source>
        <dbReference type="Proteomes" id="UP001601442"/>
    </source>
</evidence>
<reference evidence="1 2" key="1">
    <citation type="submission" date="2024-10" db="EMBL/GenBank/DDBJ databases">
        <title>The Natural Products Discovery Center: Release of the First 8490 Sequenced Strains for Exploring Actinobacteria Biosynthetic Diversity.</title>
        <authorList>
            <person name="Kalkreuter E."/>
            <person name="Kautsar S.A."/>
            <person name="Yang D."/>
            <person name="Bader C.D."/>
            <person name="Teijaro C.N."/>
            <person name="Fluegel L."/>
            <person name="Davis C.M."/>
            <person name="Simpson J.R."/>
            <person name="Lauterbach L."/>
            <person name="Steele A.D."/>
            <person name="Gui C."/>
            <person name="Meng S."/>
            <person name="Li G."/>
            <person name="Viehrig K."/>
            <person name="Ye F."/>
            <person name="Su P."/>
            <person name="Kiefer A.F."/>
            <person name="Nichols A."/>
            <person name="Cepeda A.J."/>
            <person name="Yan W."/>
            <person name="Fan B."/>
            <person name="Jiang Y."/>
            <person name="Adhikari A."/>
            <person name="Zheng C.-J."/>
            <person name="Schuster L."/>
            <person name="Cowan T.M."/>
            <person name="Smanski M.J."/>
            <person name="Chevrette M.G."/>
            <person name="De Carvalho L.P.S."/>
            <person name="Shen B."/>
        </authorList>
    </citation>
    <scope>NUCLEOTIDE SEQUENCE [LARGE SCALE GENOMIC DNA]</scope>
    <source>
        <strain evidence="1 2">NPDC004119</strain>
    </source>
</reference>
<dbReference type="RefSeq" id="WP_387390080.1">
    <property type="nucleotide sequence ID" value="NZ_JBIAMT010000001.1"/>
</dbReference>
<organism evidence="1 2">
    <name type="scientific">Nocardia aobensis</name>
    <dbReference type="NCBI Taxonomy" id="257277"/>
    <lineage>
        <taxon>Bacteria</taxon>
        <taxon>Bacillati</taxon>
        <taxon>Actinomycetota</taxon>
        <taxon>Actinomycetes</taxon>
        <taxon>Mycobacteriales</taxon>
        <taxon>Nocardiaceae</taxon>
        <taxon>Nocardia</taxon>
    </lineage>
</organism>
<proteinExistence type="predicted"/>
<accession>A0ABW6NZJ0</accession>
<dbReference type="Proteomes" id="UP001601442">
    <property type="component" value="Unassembled WGS sequence"/>
</dbReference>
<name>A0ABW6NZJ0_9NOCA</name>
<evidence type="ECO:0000313" key="1">
    <source>
        <dbReference type="EMBL" id="MFF0495743.1"/>
    </source>
</evidence>
<sequence length="299" mass="33031">MSSVNSVPEHHGVEIGFDERVTSDQRPFVERSIAALIEQRSERFTRQRSENRKRAEVLRRIHAPLLRIVEQDPEASRALGELRAETWSENNDGYELAPKSISTPSRPQSVELRGFELIGLPYHYDWHWRDGDGPLGPHMTADHTTGKATVDSKVVGSGTWTAGHAGIGVVLTTHDEVAAAARSARKVHTWGAASSAPWGGSATSEGGTEMTVFEDSHLVASGVEKRWRVRTSNGESRYDAPEGDVIADPIEVTWVMRPGSVYTLNVGAWTYCEYHDGIAHQSESISFVDMNVLFIGLDR</sequence>
<gene>
    <name evidence="1" type="ORF">ACFYU5_05010</name>
</gene>
<keyword evidence="2" id="KW-1185">Reference proteome</keyword>
<protein>
    <submittedName>
        <fullName evidence="1">Uncharacterized protein</fullName>
    </submittedName>
</protein>
<dbReference type="EMBL" id="JBIAMT010000001">
    <property type="protein sequence ID" value="MFF0495743.1"/>
    <property type="molecule type" value="Genomic_DNA"/>
</dbReference>